<comment type="subcellular location">
    <subcellularLocation>
        <location evidence="5">Cytoplasm</location>
    </subcellularLocation>
</comment>
<feature type="domain" description="Ribosome maturation factor RimM PRC barrel" evidence="7">
    <location>
        <begin position="107"/>
        <end position="171"/>
    </location>
</feature>
<evidence type="ECO:0000259" key="6">
    <source>
        <dbReference type="Pfam" id="PF01782"/>
    </source>
</evidence>
<dbReference type="GO" id="GO:0005737">
    <property type="term" value="C:cytoplasm"/>
    <property type="evidence" value="ECO:0007669"/>
    <property type="project" value="UniProtKB-SubCell"/>
</dbReference>
<feature type="domain" description="RimM N-terminal" evidence="6">
    <location>
        <begin position="15"/>
        <end position="96"/>
    </location>
</feature>
<keyword evidence="3 5" id="KW-0698">rRNA processing</keyword>
<dbReference type="NCBIfam" id="TIGR02273">
    <property type="entry name" value="16S_RimM"/>
    <property type="match status" value="1"/>
</dbReference>
<comment type="subunit">
    <text evidence="5">Binds ribosomal protein uS19.</text>
</comment>
<comment type="domain">
    <text evidence="5">The PRC barrel domain binds ribosomal protein uS19.</text>
</comment>
<evidence type="ECO:0000256" key="3">
    <source>
        <dbReference type="ARBA" id="ARBA00022552"/>
    </source>
</evidence>
<name>A0A557SD00_9GAMM</name>
<dbReference type="Gene3D" id="2.40.30.60">
    <property type="entry name" value="RimM"/>
    <property type="match status" value="1"/>
</dbReference>
<evidence type="ECO:0000259" key="7">
    <source>
        <dbReference type="Pfam" id="PF24986"/>
    </source>
</evidence>
<dbReference type="Pfam" id="PF24986">
    <property type="entry name" value="PRC_RimM"/>
    <property type="match status" value="1"/>
</dbReference>
<dbReference type="GO" id="GO:0006364">
    <property type="term" value="P:rRNA processing"/>
    <property type="evidence" value="ECO:0007669"/>
    <property type="project" value="UniProtKB-UniRule"/>
</dbReference>
<dbReference type="SUPFAM" id="SSF50447">
    <property type="entry name" value="Translation proteins"/>
    <property type="match status" value="1"/>
</dbReference>
<dbReference type="EMBL" id="VMNH01000009">
    <property type="protein sequence ID" value="TVO75292.1"/>
    <property type="molecule type" value="Genomic_DNA"/>
</dbReference>
<keyword evidence="1 5" id="KW-0963">Cytoplasm</keyword>
<evidence type="ECO:0000313" key="8">
    <source>
        <dbReference type="EMBL" id="TVO75292.1"/>
    </source>
</evidence>
<dbReference type="InterPro" id="IPR011961">
    <property type="entry name" value="RimM"/>
</dbReference>
<dbReference type="GO" id="GO:0005840">
    <property type="term" value="C:ribosome"/>
    <property type="evidence" value="ECO:0007669"/>
    <property type="project" value="InterPro"/>
</dbReference>
<dbReference type="InterPro" id="IPR009000">
    <property type="entry name" value="Transl_B-barrel_sf"/>
</dbReference>
<gene>
    <name evidence="5 8" type="primary">rimM</name>
    <name evidence="8" type="ORF">FHP88_09825</name>
</gene>
<accession>A0A557SD00</accession>
<comment type="similarity">
    <text evidence="5">Belongs to the RimM family.</text>
</comment>
<dbReference type="GO" id="GO:0042274">
    <property type="term" value="P:ribosomal small subunit biogenesis"/>
    <property type="evidence" value="ECO:0007669"/>
    <property type="project" value="UniProtKB-UniRule"/>
</dbReference>
<dbReference type="Proteomes" id="UP000316649">
    <property type="component" value="Unassembled WGS sequence"/>
</dbReference>
<comment type="function">
    <text evidence="5">An accessory protein needed during the final step in the assembly of 30S ribosomal subunit, possibly for assembly of the head region. Essential for efficient processing of 16S rRNA. May be needed both before and after RbfA during the maturation of 16S rRNA. It has affinity for free ribosomal 30S subunits but not for 70S ribosomes.</text>
</comment>
<evidence type="ECO:0000256" key="4">
    <source>
        <dbReference type="ARBA" id="ARBA00023186"/>
    </source>
</evidence>
<dbReference type="HAMAP" id="MF_00014">
    <property type="entry name" value="Ribosome_mat_RimM"/>
    <property type="match status" value="1"/>
</dbReference>
<dbReference type="PANTHER" id="PTHR33692:SF1">
    <property type="entry name" value="RIBOSOME MATURATION FACTOR RIMM"/>
    <property type="match status" value="1"/>
</dbReference>
<dbReference type="InterPro" id="IPR056792">
    <property type="entry name" value="PRC_RimM"/>
</dbReference>
<dbReference type="Gene3D" id="2.30.30.240">
    <property type="entry name" value="PRC-barrel domain"/>
    <property type="match status" value="1"/>
</dbReference>
<protein>
    <recommendedName>
        <fullName evidence="5">Ribosome maturation factor RimM</fullName>
    </recommendedName>
</protein>
<dbReference type="AlphaFoldDB" id="A0A557SD00"/>
<dbReference type="InterPro" id="IPR002676">
    <property type="entry name" value="RimM_N"/>
</dbReference>
<comment type="caution">
    <text evidence="8">The sequence shown here is derived from an EMBL/GenBank/DDBJ whole genome shotgun (WGS) entry which is preliminary data.</text>
</comment>
<dbReference type="PANTHER" id="PTHR33692">
    <property type="entry name" value="RIBOSOME MATURATION FACTOR RIMM"/>
    <property type="match status" value="1"/>
</dbReference>
<dbReference type="GO" id="GO:0043022">
    <property type="term" value="F:ribosome binding"/>
    <property type="evidence" value="ECO:0007669"/>
    <property type="project" value="InterPro"/>
</dbReference>
<dbReference type="RefSeq" id="WP_144358865.1">
    <property type="nucleotide sequence ID" value="NZ_VMNH01000009.1"/>
</dbReference>
<dbReference type="InterPro" id="IPR036976">
    <property type="entry name" value="RimM_N_sf"/>
</dbReference>
<dbReference type="InterPro" id="IPR011033">
    <property type="entry name" value="PRC_barrel-like_sf"/>
</dbReference>
<keyword evidence="4 5" id="KW-0143">Chaperone</keyword>
<reference evidence="8 9" key="1">
    <citation type="submission" date="2019-07" db="EMBL/GenBank/DDBJ databases">
        <title>The pathways for chlorine oxyanion respiration interact through the shared metabolite chlorate.</title>
        <authorList>
            <person name="Barnum T.P."/>
            <person name="Cheng Y."/>
            <person name="Hill K.A."/>
            <person name="Lucas L.N."/>
            <person name="Carlson H.K."/>
            <person name="Coates J.D."/>
        </authorList>
    </citation>
    <scope>NUCLEOTIDE SEQUENCE [LARGE SCALE GENOMIC DNA]</scope>
    <source>
        <strain evidence="8 9">BK-1</strain>
    </source>
</reference>
<evidence type="ECO:0000256" key="1">
    <source>
        <dbReference type="ARBA" id="ARBA00022490"/>
    </source>
</evidence>
<keyword evidence="2 5" id="KW-0690">Ribosome biogenesis</keyword>
<evidence type="ECO:0000313" key="9">
    <source>
        <dbReference type="Proteomes" id="UP000316649"/>
    </source>
</evidence>
<sequence length="173" mass="19566">MSAPVDKNETDWAVLGRVSGLFGVRGWVKVFSHTSPKENILNYPSWFLFREGEWQEYKLKQGKAQGKGLVALLEGVDDRDQAAELTGADIAVRRDQLPEISPDEYYWSDLEGRRVVTETGVELGRVDHLFETGANDVMMVKGERDHLLPFIGQVIKEVDLDGDLITVDWDPDF</sequence>
<dbReference type="Pfam" id="PF01782">
    <property type="entry name" value="RimM"/>
    <property type="match status" value="1"/>
</dbReference>
<keyword evidence="9" id="KW-1185">Reference proteome</keyword>
<proteinExistence type="inferred from homology"/>
<dbReference type="OrthoDB" id="9783509at2"/>
<dbReference type="SUPFAM" id="SSF50346">
    <property type="entry name" value="PRC-barrel domain"/>
    <property type="match status" value="1"/>
</dbReference>
<evidence type="ECO:0000256" key="2">
    <source>
        <dbReference type="ARBA" id="ARBA00022517"/>
    </source>
</evidence>
<evidence type="ECO:0000256" key="5">
    <source>
        <dbReference type="HAMAP-Rule" id="MF_00014"/>
    </source>
</evidence>
<organism evidence="8 9">
    <name type="scientific">Sedimenticola selenatireducens</name>
    <dbReference type="NCBI Taxonomy" id="191960"/>
    <lineage>
        <taxon>Bacteria</taxon>
        <taxon>Pseudomonadati</taxon>
        <taxon>Pseudomonadota</taxon>
        <taxon>Gammaproteobacteria</taxon>
        <taxon>Chromatiales</taxon>
        <taxon>Sedimenticolaceae</taxon>
        <taxon>Sedimenticola</taxon>
    </lineage>
</organism>